<dbReference type="InterPro" id="IPR001441">
    <property type="entry name" value="UPP_synth-like"/>
</dbReference>
<dbReference type="AlphaFoldDB" id="A0A1Q3ENJ7"/>
<evidence type="ECO:0000259" key="3">
    <source>
        <dbReference type="Pfam" id="PF09995"/>
    </source>
</evidence>
<dbReference type="EMBL" id="BDGU01000723">
    <property type="protein sequence ID" value="GAW08761.1"/>
    <property type="molecule type" value="Genomic_DNA"/>
</dbReference>
<dbReference type="PANTHER" id="PTHR10291:SF43">
    <property type="entry name" value="DEHYDRODOLICHYL DIPHOSPHATE SYNTHASE COMPLEX SUBUNIT DHDDS"/>
    <property type="match status" value="1"/>
</dbReference>
<keyword evidence="2" id="KW-0808">Transferase</keyword>
<proteinExistence type="inferred from homology"/>
<name>A0A1Q3ENJ7_LENED</name>
<protein>
    <submittedName>
        <fullName evidence="4">UDP-diphosphate synthase</fullName>
    </submittedName>
</protein>
<organism evidence="4 5">
    <name type="scientific">Lentinula edodes</name>
    <name type="common">Shiitake mushroom</name>
    <name type="synonym">Lentinus edodes</name>
    <dbReference type="NCBI Taxonomy" id="5353"/>
    <lineage>
        <taxon>Eukaryota</taxon>
        <taxon>Fungi</taxon>
        <taxon>Dikarya</taxon>
        <taxon>Basidiomycota</taxon>
        <taxon>Agaricomycotina</taxon>
        <taxon>Agaricomycetes</taxon>
        <taxon>Agaricomycetidae</taxon>
        <taxon>Agaricales</taxon>
        <taxon>Marasmiineae</taxon>
        <taxon>Omphalotaceae</taxon>
        <taxon>Lentinula</taxon>
    </lineage>
</organism>
<dbReference type="HAMAP" id="MF_01139">
    <property type="entry name" value="ISPT"/>
    <property type="match status" value="1"/>
</dbReference>
<dbReference type="InterPro" id="IPR018520">
    <property type="entry name" value="UPP_synth-like_CS"/>
</dbReference>
<dbReference type="NCBIfam" id="TIGR00055">
    <property type="entry name" value="uppS"/>
    <property type="match status" value="1"/>
</dbReference>
<gene>
    <name evidence="4" type="ORF">LENED_010844</name>
</gene>
<accession>A0A1Q3ENJ7</accession>
<dbReference type="InterPro" id="IPR036424">
    <property type="entry name" value="UPP_synth-like_sf"/>
</dbReference>
<reference evidence="4 5" key="1">
    <citation type="submission" date="2016-08" db="EMBL/GenBank/DDBJ databases">
        <authorList>
            <consortium name="Lentinula edodes genome sequencing consortium"/>
            <person name="Sakamoto Y."/>
            <person name="Nakade K."/>
            <person name="Sato S."/>
            <person name="Yoshida Y."/>
            <person name="Miyazaki K."/>
            <person name="Natsume S."/>
            <person name="Konno N."/>
        </authorList>
    </citation>
    <scope>NUCLEOTIDE SEQUENCE [LARGE SCALE GENOMIC DNA]</scope>
    <source>
        <strain evidence="4 5">NBRC 111202</strain>
    </source>
</reference>
<sequence length="643" mass="72811">MSTTSAPQPSGSATLSAIAVLENPRVLEKGKKIILFDAHLFVYDDPQSSNEALMLLRYFNSEDFSFSEQGIYFVQANIARMENDISSSQLSTDLEKADYILIGDAVQLIPLNDDVDPKYRPFVNLTGVVTSSDDKNHTFEVSAKSYVSALKGHDAIMPLYCYAPDTKRWKDYPPKARINTYVGISGFLHSVRRNNGMAHCFHVELDQLTHLGRPFVPATGLKTLSSPIAASRPQELAIFTVLSLPRSESISKKSMTITGLLGVVAGLMLQLQDPRFALLAYSRSNTHRDFITHIIKTFMCTAVLADDASEEKEQTVRWIRWLHRDLRILKVTDEIRQRFDIPEDVLTYGYDNASYISLLDAITWSTLSLQERFGNPLSKRAKDDIVLENACIVEDVCTLIHARRMFQMNIKGPKHIGFVMDGNRRYAKLHGHKAVWGHWKGATTWLDLIEWWTYFNANQNHQVNYTTFWALSKENLQRNPEELAGLFAVLTLTFRSIAFTASIHRSRVRVRFIGTKKGLPQHVIDAINLLEKKTESYSHAVMLVAVGYGGRDEVLSAVKDVIDSGEELNEENVSRRTFCSKIAVPPVDLVIRTSESRTSGFMLWDTQSTELHFIHDKLWPELSARDCMHAIESFASRERRGGK</sequence>
<evidence type="ECO:0000256" key="2">
    <source>
        <dbReference type="ARBA" id="ARBA00022679"/>
    </source>
</evidence>
<evidence type="ECO:0000313" key="5">
    <source>
        <dbReference type="Proteomes" id="UP000188533"/>
    </source>
</evidence>
<reference evidence="4 5" key="2">
    <citation type="submission" date="2017-02" db="EMBL/GenBank/DDBJ databases">
        <title>A genome survey and senescence transcriptome analysis in Lentinula edodes.</title>
        <authorList>
            <person name="Sakamoto Y."/>
            <person name="Nakade K."/>
            <person name="Sato S."/>
            <person name="Yoshida Y."/>
            <person name="Miyazaki K."/>
            <person name="Natsume S."/>
            <person name="Konno N."/>
        </authorList>
    </citation>
    <scope>NUCLEOTIDE SEQUENCE [LARGE SCALE GENOMIC DNA]</scope>
    <source>
        <strain evidence="4 5">NBRC 111202</strain>
    </source>
</reference>
<keyword evidence="5" id="KW-1185">Reference proteome</keyword>
<dbReference type="PANTHER" id="PTHR10291">
    <property type="entry name" value="DEHYDRODOLICHYL DIPHOSPHATE SYNTHASE FAMILY MEMBER"/>
    <property type="match status" value="1"/>
</dbReference>
<comment type="similarity">
    <text evidence="1">Belongs to the UPP synthase family.</text>
</comment>
<comment type="caution">
    <text evidence="4">The sequence shown here is derived from an EMBL/GenBank/DDBJ whole genome shotgun (WGS) entry which is preliminary data.</text>
</comment>
<evidence type="ECO:0000313" key="4">
    <source>
        <dbReference type="EMBL" id="GAW08761.1"/>
    </source>
</evidence>
<dbReference type="InterPro" id="IPR018713">
    <property type="entry name" value="MPAB/Lcp_cat_dom"/>
</dbReference>
<dbReference type="SUPFAM" id="SSF64005">
    <property type="entry name" value="Undecaprenyl diphosphate synthase"/>
    <property type="match status" value="1"/>
</dbReference>
<dbReference type="GO" id="GO:0016094">
    <property type="term" value="P:polyprenol biosynthetic process"/>
    <property type="evidence" value="ECO:0007669"/>
    <property type="project" value="TreeGrafter"/>
</dbReference>
<evidence type="ECO:0000256" key="1">
    <source>
        <dbReference type="ARBA" id="ARBA00005432"/>
    </source>
</evidence>
<dbReference type="PROSITE" id="PS01066">
    <property type="entry name" value="UPP_SYNTHASE"/>
    <property type="match status" value="1"/>
</dbReference>
<dbReference type="Gene3D" id="3.40.1180.10">
    <property type="entry name" value="Decaprenyl diphosphate synthase-like"/>
    <property type="match status" value="1"/>
</dbReference>
<dbReference type="GO" id="GO:0016491">
    <property type="term" value="F:oxidoreductase activity"/>
    <property type="evidence" value="ECO:0007669"/>
    <property type="project" value="InterPro"/>
</dbReference>
<feature type="domain" description="ER-bound oxygenase mpaB/mpaB'/Rubber oxygenase catalytic" evidence="3">
    <location>
        <begin position="258"/>
        <end position="391"/>
    </location>
</feature>
<dbReference type="CDD" id="cd00475">
    <property type="entry name" value="Cis_IPPS"/>
    <property type="match status" value="1"/>
</dbReference>
<dbReference type="STRING" id="5353.A0A1Q3ENJ7"/>
<dbReference type="GO" id="GO:0045547">
    <property type="term" value="F:ditrans,polycis-polyprenyl diphosphate synthase [(2E,6E)-farnesyl diphosphate specific] activity"/>
    <property type="evidence" value="ECO:0007669"/>
    <property type="project" value="TreeGrafter"/>
</dbReference>
<dbReference type="Pfam" id="PF09995">
    <property type="entry name" value="MPAB_Lcp_cat"/>
    <property type="match status" value="1"/>
</dbReference>
<dbReference type="Pfam" id="PF01255">
    <property type="entry name" value="Prenyltransf"/>
    <property type="match status" value="1"/>
</dbReference>
<dbReference type="Proteomes" id="UP000188533">
    <property type="component" value="Unassembled WGS sequence"/>
</dbReference>